<organism evidence="1 2">
    <name type="scientific">Paraglomus occultum</name>
    <dbReference type="NCBI Taxonomy" id="144539"/>
    <lineage>
        <taxon>Eukaryota</taxon>
        <taxon>Fungi</taxon>
        <taxon>Fungi incertae sedis</taxon>
        <taxon>Mucoromycota</taxon>
        <taxon>Glomeromycotina</taxon>
        <taxon>Glomeromycetes</taxon>
        <taxon>Paraglomerales</taxon>
        <taxon>Paraglomeraceae</taxon>
        <taxon>Paraglomus</taxon>
    </lineage>
</organism>
<proteinExistence type="predicted"/>
<protein>
    <submittedName>
        <fullName evidence="1">558_t:CDS:1</fullName>
    </submittedName>
</protein>
<reference evidence="1" key="1">
    <citation type="submission" date="2021-06" db="EMBL/GenBank/DDBJ databases">
        <authorList>
            <person name="Kallberg Y."/>
            <person name="Tangrot J."/>
            <person name="Rosling A."/>
        </authorList>
    </citation>
    <scope>NUCLEOTIDE SEQUENCE</scope>
    <source>
        <strain evidence="1">IA702</strain>
    </source>
</reference>
<name>A0A9N9BJJ0_9GLOM</name>
<dbReference type="OrthoDB" id="2364732at2759"/>
<sequence length="144" mass="16195">MQILPETTHTHASVDVGAVFVFGCVNDHKNWAIELLQDGEKGEEHVSQPFSDQEYRSRICLSAGTRCCIQEATNVKRFLDDGTYSVIMDYAKEYVIIDIRQSQNSGCALSIAVIVQPETKQNVVYAMCNENFESVRLLFPDGKE</sequence>
<accession>A0A9N9BJJ0</accession>
<evidence type="ECO:0000313" key="2">
    <source>
        <dbReference type="Proteomes" id="UP000789572"/>
    </source>
</evidence>
<comment type="caution">
    <text evidence="1">The sequence shown here is derived from an EMBL/GenBank/DDBJ whole genome shotgun (WGS) entry which is preliminary data.</text>
</comment>
<gene>
    <name evidence="1" type="ORF">POCULU_LOCUS5955</name>
</gene>
<dbReference type="EMBL" id="CAJVPJ010001000">
    <property type="protein sequence ID" value="CAG8570214.1"/>
    <property type="molecule type" value="Genomic_DNA"/>
</dbReference>
<evidence type="ECO:0000313" key="1">
    <source>
        <dbReference type="EMBL" id="CAG8570214.1"/>
    </source>
</evidence>
<dbReference type="Proteomes" id="UP000789572">
    <property type="component" value="Unassembled WGS sequence"/>
</dbReference>
<dbReference type="AlphaFoldDB" id="A0A9N9BJJ0"/>
<keyword evidence="2" id="KW-1185">Reference proteome</keyword>